<reference evidence="3" key="1">
    <citation type="journal article" date="2013" name="Proc. Natl. Acad. Sci. U.S.A.">
        <title>Improving the coverage of the cyanobacterial phylum using diversity-driven genome sequencing.</title>
        <authorList>
            <person name="Shih P.M."/>
            <person name="Wu D."/>
            <person name="Latifi A."/>
            <person name="Axen S.D."/>
            <person name="Fewer D.P."/>
            <person name="Talla E."/>
            <person name="Calteau A."/>
            <person name="Cai F."/>
            <person name="Tandeau de Marsac N."/>
            <person name="Rippka R."/>
            <person name="Herdman M."/>
            <person name="Sivonen K."/>
            <person name="Coursin T."/>
            <person name="Laurent T."/>
            <person name="Goodwin L."/>
            <person name="Nolan M."/>
            <person name="Davenport K.W."/>
            <person name="Han C.S."/>
            <person name="Rubin E.M."/>
            <person name="Eisen J.A."/>
            <person name="Woyke T."/>
            <person name="Gugger M."/>
            <person name="Kerfeld C.A."/>
        </authorList>
    </citation>
    <scope>NUCLEOTIDE SEQUENCE [LARGE SCALE GENOMIC DNA]</scope>
    <source>
        <strain evidence="3">ATCC 27147 / PCC 6307</strain>
    </source>
</reference>
<sequence length="193" mass="21027">MLTLPRQLSEALRLTPAQFAELCAANPEAVLELAADGRLIEMTPAGGETGRRNNQLAVQLGLWARLQPGWCVFDSSTGFLLPDGSVLSPDASAVRLERWQALSSDERQGFPPLCPELVVELASPSDRLPDLRSKMAAYQANGARLGWLLLPETRVAEVWHGSGEPLRLKGLAVLEGEPELPGLRLELEKIWDG</sequence>
<organism evidence="2 3">
    <name type="scientific">Cyanobium gracile (strain ATCC 27147 / PCC 6307)</name>
    <dbReference type="NCBI Taxonomy" id="292564"/>
    <lineage>
        <taxon>Bacteria</taxon>
        <taxon>Bacillati</taxon>
        <taxon>Cyanobacteriota</taxon>
        <taxon>Cyanophyceae</taxon>
        <taxon>Synechococcales</taxon>
        <taxon>Prochlorococcaceae</taxon>
        <taxon>Cyanobium</taxon>
    </lineage>
</organism>
<dbReference type="Gene3D" id="3.90.1570.10">
    <property type="entry name" value="tt1808, chain A"/>
    <property type="match status" value="1"/>
</dbReference>
<evidence type="ECO:0000259" key="1">
    <source>
        <dbReference type="Pfam" id="PF05685"/>
    </source>
</evidence>
<dbReference type="eggNOG" id="COG4636">
    <property type="taxonomic scope" value="Bacteria"/>
</dbReference>
<dbReference type="EMBL" id="CP003495">
    <property type="protein sequence ID" value="AFY28925.1"/>
    <property type="molecule type" value="Genomic_DNA"/>
</dbReference>
<protein>
    <recommendedName>
        <fullName evidence="1">Putative restriction endonuclease domain-containing protein</fullName>
    </recommendedName>
</protein>
<dbReference type="Pfam" id="PF05685">
    <property type="entry name" value="Uma2"/>
    <property type="match status" value="1"/>
</dbReference>
<dbReference type="AlphaFoldDB" id="K9P743"/>
<dbReference type="InterPro" id="IPR008538">
    <property type="entry name" value="Uma2"/>
</dbReference>
<dbReference type="OrthoDB" id="513575at2"/>
<dbReference type="PANTHER" id="PTHR34107">
    <property type="entry name" value="SLL0198 PROTEIN-RELATED"/>
    <property type="match status" value="1"/>
</dbReference>
<proteinExistence type="predicted"/>
<dbReference type="SUPFAM" id="SSF52980">
    <property type="entry name" value="Restriction endonuclease-like"/>
    <property type="match status" value="1"/>
</dbReference>
<dbReference type="KEGG" id="cgc:Cyagr_1785"/>
<dbReference type="CDD" id="cd06260">
    <property type="entry name" value="DUF820-like"/>
    <property type="match status" value="1"/>
</dbReference>
<dbReference type="InterPro" id="IPR011335">
    <property type="entry name" value="Restrct_endonuc-II-like"/>
</dbReference>
<evidence type="ECO:0000313" key="3">
    <source>
        <dbReference type="Proteomes" id="UP000010388"/>
    </source>
</evidence>
<dbReference type="PATRIC" id="fig|292564.3.peg.1693"/>
<dbReference type="PANTHER" id="PTHR34107:SF7">
    <property type="entry name" value="SLR2092 PROTEIN"/>
    <property type="match status" value="1"/>
</dbReference>
<dbReference type="HOGENOM" id="CLU_076312_3_0_3"/>
<name>K9P743_CYAGP</name>
<dbReference type="Proteomes" id="UP000010388">
    <property type="component" value="Chromosome"/>
</dbReference>
<gene>
    <name evidence="2" type="ordered locus">Cyagr_1785</name>
</gene>
<dbReference type="RefSeq" id="WP_015109375.1">
    <property type="nucleotide sequence ID" value="NC_019675.1"/>
</dbReference>
<evidence type="ECO:0000313" key="2">
    <source>
        <dbReference type="EMBL" id="AFY28925.1"/>
    </source>
</evidence>
<accession>K9P743</accession>
<dbReference type="InterPro" id="IPR012296">
    <property type="entry name" value="Nuclease_put_TT1808"/>
</dbReference>
<feature type="domain" description="Putative restriction endonuclease" evidence="1">
    <location>
        <begin position="17"/>
        <end position="187"/>
    </location>
</feature>
<dbReference type="STRING" id="292564.Cyagr_1785"/>